<feature type="domain" description="AsmA" evidence="1">
    <location>
        <begin position="6"/>
        <end position="130"/>
    </location>
</feature>
<dbReference type="STRING" id="1579979.WM2015_2262"/>
<protein>
    <recommendedName>
        <fullName evidence="1">AsmA domain-containing protein</fullName>
    </recommendedName>
</protein>
<gene>
    <name evidence="2" type="ORF">WM2015_2262</name>
</gene>
<dbReference type="PANTHER" id="PTHR30441">
    <property type="entry name" value="DUF748 DOMAIN-CONTAINING PROTEIN"/>
    <property type="match status" value="1"/>
</dbReference>
<dbReference type="OrthoDB" id="9766390at2"/>
<evidence type="ECO:0000313" key="2">
    <source>
        <dbReference type="EMBL" id="AKS42625.1"/>
    </source>
</evidence>
<dbReference type="RefSeq" id="WP_049726174.1">
    <property type="nucleotide sequence ID" value="NZ_CP012154.1"/>
</dbReference>
<dbReference type="GO" id="GO:0005886">
    <property type="term" value="C:plasma membrane"/>
    <property type="evidence" value="ECO:0007669"/>
    <property type="project" value="TreeGrafter"/>
</dbReference>
<dbReference type="Pfam" id="PF05170">
    <property type="entry name" value="AsmA"/>
    <property type="match status" value="1"/>
</dbReference>
<dbReference type="GO" id="GO:0090313">
    <property type="term" value="P:regulation of protein targeting to membrane"/>
    <property type="evidence" value="ECO:0007669"/>
    <property type="project" value="TreeGrafter"/>
</dbReference>
<organism evidence="2 3">
    <name type="scientific">Wenzhouxiangella marina</name>
    <dbReference type="NCBI Taxonomy" id="1579979"/>
    <lineage>
        <taxon>Bacteria</taxon>
        <taxon>Pseudomonadati</taxon>
        <taxon>Pseudomonadota</taxon>
        <taxon>Gammaproteobacteria</taxon>
        <taxon>Chromatiales</taxon>
        <taxon>Wenzhouxiangellaceae</taxon>
        <taxon>Wenzhouxiangella</taxon>
    </lineage>
</organism>
<name>A0A0K0XY80_9GAMM</name>
<keyword evidence="3" id="KW-1185">Reference proteome</keyword>
<dbReference type="AlphaFoldDB" id="A0A0K0XY80"/>
<dbReference type="EMBL" id="CP012154">
    <property type="protein sequence ID" value="AKS42625.1"/>
    <property type="molecule type" value="Genomic_DNA"/>
</dbReference>
<proteinExistence type="predicted"/>
<reference evidence="2 3" key="1">
    <citation type="submission" date="2015-07" db="EMBL/GenBank/DDBJ databases">
        <authorList>
            <person name="Noorani M."/>
        </authorList>
    </citation>
    <scope>NUCLEOTIDE SEQUENCE [LARGE SCALE GENOMIC DNA]</scope>
    <source>
        <strain evidence="2 3">KCTC 42284</strain>
    </source>
</reference>
<dbReference type="InterPro" id="IPR052894">
    <property type="entry name" value="AsmA-related"/>
</dbReference>
<dbReference type="InterPro" id="IPR007844">
    <property type="entry name" value="AsmA"/>
</dbReference>
<accession>A0A0K0XY80</accession>
<sequence>MRNRIAISAALLIILLGLYGTGAILLDEARLKRLVAQHIEGDTGRRIEIRGDLRLRLFPGLRLEAEQVELSGPRERSGPALLEAELMEMQVRLLPLLRGEMDAREVRLKGAAINLHASSDGSSTLTGLLTGDSGSETRMGWLSGPIEADDVLIRLSDDLGERADSLEIEHVALEGFAPGEPMQFQFRGNVGQPPLFDELEVVGLLRPLDGGRFRLQDMHLEGSLENGHFLINMVGELDVRPGPPLSVSLEGGLLRINEHAFDASIQYTAFDRPYVNARLSSAFVDLDVARIPALLAGEDGHREASKVIEAARGMDFDLEVRADQVAQLGLVMRDLALQAQGRDQQLRVDELSAAVPGGQLTALGVFDLSDGDVASRLGFRVDADRLDELARAVPLDWLPGGSGALSMSLSTQRDAGILQTEGEGAIELWAGEWAPLEHLLPRGLVPTPGPGFDFFSARVELLQDRVRLQEFQMVREDLVVQGGLEIALPDRSLSGRLDLIGAEAVTPIGLSGSLLDPELQWPLPSEAPGQ</sequence>
<dbReference type="KEGG" id="wma:WM2015_2262"/>
<dbReference type="PANTHER" id="PTHR30441:SF8">
    <property type="entry name" value="DUF748 DOMAIN-CONTAINING PROTEIN"/>
    <property type="match status" value="1"/>
</dbReference>
<evidence type="ECO:0000259" key="1">
    <source>
        <dbReference type="Pfam" id="PF05170"/>
    </source>
</evidence>
<dbReference type="Proteomes" id="UP000066624">
    <property type="component" value="Chromosome"/>
</dbReference>
<evidence type="ECO:0000313" key="3">
    <source>
        <dbReference type="Proteomes" id="UP000066624"/>
    </source>
</evidence>